<feature type="region of interest" description="Disordered" evidence="5">
    <location>
        <begin position="1"/>
        <end position="37"/>
    </location>
</feature>
<comment type="caution">
    <text evidence="7">The sequence shown here is derived from an EMBL/GenBank/DDBJ whole genome shotgun (WGS) entry which is preliminary data.</text>
</comment>
<dbReference type="InterPro" id="IPR050562">
    <property type="entry name" value="FAD_mOase_fung"/>
</dbReference>
<comment type="similarity">
    <text evidence="1">Belongs to the paxM FAD-dependent monooxygenase family.</text>
</comment>
<accession>A0A9P8D2X4</accession>
<feature type="domain" description="FAD-binding" evidence="6">
    <location>
        <begin position="44"/>
        <end position="127"/>
    </location>
</feature>
<dbReference type="Pfam" id="PF01494">
    <property type="entry name" value="FAD_binding_3"/>
    <property type="match status" value="1"/>
</dbReference>
<evidence type="ECO:0000256" key="2">
    <source>
        <dbReference type="ARBA" id="ARBA00022630"/>
    </source>
</evidence>
<dbReference type="Gene3D" id="3.50.50.60">
    <property type="entry name" value="FAD/NAD(P)-binding domain"/>
    <property type="match status" value="2"/>
</dbReference>
<evidence type="ECO:0000313" key="7">
    <source>
        <dbReference type="EMBL" id="KAG9327517.1"/>
    </source>
</evidence>
<name>A0A9P8D2X4_MORAP</name>
<proteinExistence type="inferred from homology"/>
<dbReference type="InterPro" id="IPR002938">
    <property type="entry name" value="FAD-bd"/>
</dbReference>
<dbReference type="PANTHER" id="PTHR47356:SF2">
    <property type="entry name" value="FAD-BINDING DOMAIN-CONTAINING PROTEIN-RELATED"/>
    <property type="match status" value="1"/>
</dbReference>
<dbReference type="PANTHER" id="PTHR47356">
    <property type="entry name" value="FAD-DEPENDENT MONOOXYGENASE ASQG-RELATED"/>
    <property type="match status" value="1"/>
</dbReference>
<evidence type="ECO:0000256" key="4">
    <source>
        <dbReference type="ARBA" id="ARBA00023002"/>
    </source>
</evidence>
<protein>
    <recommendedName>
        <fullName evidence="6">FAD-binding domain-containing protein</fullName>
    </recommendedName>
</protein>
<reference evidence="7" key="1">
    <citation type="submission" date="2021-07" db="EMBL/GenBank/DDBJ databases">
        <title>Draft genome of Mortierella alpina, strain LL118, isolated from an aspen leaf litter sample.</title>
        <authorList>
            <person name="Yang S."/>
            <person name="Vinatzer B.A."/>
        </authorList>
    </citation>
    <scope>NUCLEOTIDE SEQUENCE</scope>
    <source>
        <strain evidence="7">LL118</strain>
    </source>
</reference>
<evidence type="ECO:0000259" key="6">
    <source>
        <dbReference type="Pfam" id="PF01494"/>
    </source>
</evidence>
<dbReference type="GO" id="GO:0071949">
    <property type="term" value="F:FAD binding"/>
    <property type="evidence" value="ECO:0007669"/>
    <property type="project" value="InterPro"/>
</dbReference>
<dbReference type="GO" id="GO:0004497">
    <property type="term" value="F:monooxygenase activity"/>
    <property type="evidence" value="ECO:0007669"/>
    <property type="project" value="InterPro"/>
</dbReference>
<sequence length="287" mass="31405">MGSFRSSKSSDSSPRPSNGTFSSSSSSRTTIPGMMGPKERSPFKVLIVGAGVGGLMMGLCLERAGIEYAILERLLQPPIARSSIQLTANTLRCVEQLGLLEDVMKIAKPVSMIKLRKHNMTVVGKMDGTYCKERVAWSVTGDLLTPERGKDANFKQSEFGPEAFTPFSGQGAEQAILDVICLVNLLYRLDENPTHQDFCAVFESYTAQRGPIAKSAVQVSNSMSHLMNTQGLSADVKRKILFNLPNWILNANIDKIQVRPILDYLPAVEDRGVRKKSSKTHHAASMA</sequence>
<evidence type="ECO:0000256" key="3">
    <source>
        <dbReference type="ARBA" id="ARBA00022827"/>
    </source>
</evidence>
<feature type="compositionally biased region" description="Low complexity" evidence="5">
    <location>
        <begin position="1"/>
        <end position="30"/>
    </location>
</feature>
<gene>
    <name evidence="7" type="ORF">KVV02_000466</name>
</gene>
<keyword evidence="3" id="KW-0274">FAD</keyword>
<dbReference type="SUPFAM" id="SSF51905">
    <property type="entry name" value="FAD/NAD(P)-binding domain"/>
    <property type="match status" value="2"/>
</dbReference>
<dbReference type="InterPro" id="IPR036188">
    <property type="entry name" value="FAD/NAD-bd_sf"/>
</dbReference>
<evidence type="ECO:0000313" key="8">
    <source>
        <dbReference type="Proteomes" id="UP000717515"/>
    </source>
</evidence>
<dbReference type="AlphaFoldDB" id="A0A9P8D2X4"/>
<dbReference type="EMBL" id="JAIFTL010000004">
    <property type="protein sequence ID" value="KAG9327517.1"/>
    <property type="molecule type" value="Genomic_DNA"/>
</dbReference>
<organism evidence="7 8">
    <name type="scientific">Mortierella alpina</name>
    <name type="common">Oleaginous fungus</name>
    <name type="synonym">Mortierella renispora</name>
    <dbReference type="NCBI Taxonomy" id="64518"/>
    <lineage>
        <taxon>Eukaryota</taxon>
        <taxon>Fungi</taxon>
        <taxon>Fungi incertae sedis</taxon>
        <taxon>Mucoromycota</taxon>
        <taxon>Mortierellomycotina</taxon>
        <taxon>Mortierellomycetes</taxon>
        <taxon>Mortierellales</taxon>
        <taxon>Mortierellaceae</taxon>
        <taxon>Mortierella</taxon>
    </lineage>
</organism>
<evidence type="ECO:0000256" key="5">
    <source>
        <dbReference type="SAM" id="MobiDB-lite"/>
    </source>
</evidence>
<keyword evidence="4" id="KW-0560">Oxidoreductase</keyword>
<keyword evidence="2" id="KW-0285">Flavoprotein</keyword>
<evidence type="ECO:0000256" key="1">
    <source>
        <dbReference type="ARBA" id="ARBA00007992"/>
    </source>
</evidence>
<dbReference type="Proteomes" id="UP000717515">
    <property type="component" value="Unassembled WGS sequence"/>
</dbReference>